<keyword evidence="1" id="KW-1185">Reference proteome</keyword>
<organism evidence="1 2">
    <name type="scientific">Trichuris muris</name>
    <name type="common">Mouse whipworm</name>
    <dbReference type="NCBI Taxonomy" id="70415"/>
    <lineage>
        <taxon>Eukaryota</taxon>
        <taxon>Metazoa</taxon>
        <taxon>Ecdysozoa</taxon>
        <taxon>Nematoda</taxon>
        <taxon>Enoplea</taxon>
        <taxon>Dorylaimia</taxon>
        <taxon>Trichinellida</taxon>
        <taxon>Trichuridae</taxon>
        <taxon>Trichuris</taxon>
    </lineage>
</organism>
<dbReference type="WBParaSite" id="TMUE_1000004200.1">
    <property type="protein sequence ID" value="TMUE_1000004200.1"/>
    <property type="gene ID" value="WBGene00288406"/>
</dbReference>
<evidence type="ECO:0000313" key="1">
    <source>
        <dbReference type="Proteomes" id="UP000046395"/>
    </source>
</evidence>
<dbReference type="Proteomes" id="UP000046395">
    <property type="component" value="Unassembled WGS sequence"/>
</dbReference>
<reference evidence="2" key="1">
    <citation type="submission" date="2019-12" db="UniProtKB">
        <authorList>
            <consortium name="WormBaseParasite"/>
        </authorList>
    </citation>
    <scope>IDENTIFICATION</scope>
</reference>
<proteinExistence type="predicted"/>
<accession>A0A5S6QAT0</accession>
<evidence type="ECO:0000313" key="2">
    <source>
        <dbReference type="WBParaSite" id="TMUE_1000004200.1"/>
    </source>
</evidence>
<dbReference type="AlphaFoldDB" id="A0A5S6QAT0"/>
<name>A0A5S6QAT0_TRIMR</name>
<sequence length="454" mass="53562">MPSEAENVDGSEETKELLGMVQKLKLSSELKPDVRNVFQRSGDDKAMELLLNMFSCFAKELQLAVVKETITLLTGKKCDEALLRKIADEDHAVVDTFVKFMKHDQPPDLDWFVTDVAEYPRYQVRPFDHSSMNGRTNKKSEFTYKAKVVRFIDPSRIYITLIDKKKEPIGLLKNHSIFWFPAIRYLREEMPCLVYDKNENLYLRAKLKSFCSNGLGLFVLVDEEKSLLCPISLAYLIPKVIFAWPVKVFQVRLSFIRPIYKYLWPTEVVREIQRFVTVDKLEVAFTDVAVEDNTGSVYLFSRQKNLFDLFIKTDGLMLNVEEMISVWERGFFDHLVPSYTNNFQRMHNAMLSRNYRRRDREMGKFDYEFKTKARLGGFTTAVSLDMIYYFARMHHQTVVAFFSRYTRLPNSNEWYVRYLRLTDNIEFVCRMCEREKICFDGIAELSYITIRREL</sequence>
<protein>
    <submittedName>
        <fullName evidence="2">Tudor domain-containing protein</fullName>
    </submittedName>
</protein>